<feature type="transmembrane region" description="Helical" evidence="1">
    <location>
        <begin position="20"/>
        <end position="41"/>
    </location>
</feature>
<feature type="transmembrane region" description="Helical" evidence="1">
    <location>
        <begin position="276"/>
        <end position="295"/>
    </location>
</feature>
<dbReference type="EMBL" id="JAGSYN010000180">
    <property type="protein sequence ID" value="KAG7662366.1"/>
    <property type="molecule type" value="Genomic_DNA"/>
</dbReference>
<reference evidence="2 3" key="1">
    <citation type="journal article" date="2021" name="DNA Res.">
        <title>Genome analysis of Candida subhashii reveals its hybrid nature and dual mitochondrial genome conformations.</title>
        <authorList>
            <person name="Mixao V."/>
            <person name="Hegedusova E."/>
            <person name="Saus E."/>
            <person name="Pryszcz L.P."/>
            <person name="Cillingova A."/>
            <person name="Nosek J."/>
            <person name="Gabaldon T."/>
        </authorList>
    </citation>
    <scope>NUCLEOTIDE SEQUENCE [LARGE SCALE GENOMIC DNA]</scope>
    <source>
        <strain evidence="2 3">CBS 10753</strain>
    </source>
</reference>
<dbReference type="PANTHER" id="PTHR12459:SF15">
    <property type="entry name" value="TRANSMEMBRANE PROTEIN 135"/>
    <property type="match status" value="1"/>
</dbReference>
<keyword evidence="1" id="KW-1133">Transmembrane helix</keyword>
<dbReference type="OrthoDB" id="4021778at2759"/>
<dbReference type="Proteomes" id="UP000694255">
    <property type="component" value="Unassembled WGS sequence"/>
</dbReference>
<name>A0A8J5QJT9_9ASCO</name>
<sequence>MQRELIKHLINRIAKPSLKAFIYAYLYIVLPRIFGQLISAIKRKRLILSRFTKPIIRAFHPRKFPMFSACLVALINILEPIIFGALKRHGLTKRTKTNLFVSTLISSLISAMITFPIYQNHVLGYGRYNSLDLTLLVATRAIDTTFSSTLAKIAPSSVTPYGDAGLFIASCFFIMYNWFYHPEKLPPSYQQWITSAANMDDELRQILRLVKTKEIVYGEHGPMEDFLVPYFEKYGQDPKGASTYSNTPISCESVHAFKTKSCELHALWRFYRGFKFAFTVYAPLNLLMLVFPSKLKRSTRIIRALRMAIRSSCFLGAFIGFYWYAVCLARTRLFPKLFPKIPRTKFDDTIGPSFGALMCGLSSFIETPHRRKELALFVAPRALGTLVNLEPTKENLKIESIAFSIGLAILVAFSKNSPTTVRGIFGKGLKQVFNIDYYV</sequence>
<keyword evidence="3" id="KW-1185">Reference proteome</keyword>
<gene>
    <name evidence="2" type="ORF">J8A68_004137</name>
</gene>
<evidence type="ECO:0000256" key="1">
    <source>
        <dbReference type="SAM" id="Phobius"/>
    </source>
</evidence>
<evidence type="ECO:0008006" key="4">
    <source>
        <dbReference type="Google" id="ProtNLM"/>
    </source>
</evidence>
<comment type="caution">
    <text evidence="2">The sequence shown here is derived from an EMBL/GenBank/DDBJ whole genome shotgun (WGS) entry which is preliminary data.</text>
</comment>
<dbReference type="RefSeq" id="XP_049262599.1">
    <property type="nucleotide sequence ID" value="XM_049408064.1"/>
</dbReference>
<keyword evidence="1" id="KW-0472">Membrane</keyword>
<dbReference type="PANTHER" id="PTHR12459">
    <property type="entry name" value="TRANSMEMBRANE PROTEIN 135-RELATED"/>
    <property type="match status" value="1"/>
</dbReference>
<evidence type="ECO:0000313" key="3">
    <source>
        <dbReference type="Proteomes" id="UP000694255"/>
    </source>
</evidence>
<dbReference type="InterPro" id="IPR026749">
    <property type="entry name" value="Tmem135"/>
</dbReference>
<proteinExistence type="predicted"/>
<feature type="transmembrane region" description="Helical" evidence="1">
    <location>
        <begin position="66"/>
        <end position="86"/>
    </location>
</feature>
<feature type="transmembrane region" description="Helical" evidence="1">
    <location>
        <begin position="307"/>
        <end position="325"/>
    </location>
</feature>
<feature type="transmembrane region" description="Helical" evidence="1">
    <location>
        <begin position="161"/>
        <end position="179"/>
    </location>
</feature>
<feature type="transmembrane region" description="Helical" evidence="1">
    <location>
        <begin position="98"/>
        <end position="118"/>
    </location>
</feature>
<protein>
    <recommendedName>
        <fullName evidence="4">Transmembrane protein 135 N-terminal domain-containing protein</fullName>
    </recommendedName>
</protein>
<dbReference type="GeneID" id="73470937"/>
<dbReference type="AlphaFoldDB" id="A0A8J5QJT9"/>
<keyword evidence="1" id="KW-0812">Transmembrane</keyword>
<accession>A0A8J5QJT9</accession>
<organism evidence="2 3">
    <name type="scientific">[Candida] subhashii</name>
    <dbReference type="NCBI Taxonomy" id="561895"/>
    <lineage>
        <taxon>Eukaryota</taxon>
        <taxon>Fungi</taxon>
        <taxon>Dikarya</taxon>
        <taxon>Ascomycota</taxon>
        <taxon>Saccharomycotina</taxon>
        <taxon>Pichiomycetes</taxon>
        <taxon>Debaryomycetaceae</taxon>
        <taxon>Spathaspora</taxon>
    </lineage>
</organism>
<evidence type="ECO:0000313" key="2">
    <source>
        <dbReference type="EMBL" id="KAG7662366.1"/>
    </source>
</evidence>